<keyword evidence="4" id="KW-0479">Metal-binding</keyword>
<dbReference type="InterPro" id="IPR011049">
    <property type="entry name" value="Serralysin-like_metalloprot_C"/>
</dbReference>
<keyword evidence="7" id="KW-0862">Zinc</keyword>
<dbReference type="CDD" id="cd04277">
    <property type="entry name" value="ZnMc_serralysin_like"/>
    <property type="match status" value="1"/>
</dbReference>
<dbReference type="PANTHER" id="PTHR10201">
    <property type="entry name" value="MATRIX METALLOPROTEINASE"/>
    <property type="match status" value="1"/>
</dbReference>
<dbReference type="SUPFAM" id="SSF55486">
    <property type="entry name" value="Metalloproteases ('zincins'), catalytic domain"/>
    <property type="match status" value="1"/>
</dbReference>
<dbReference type="Pfam" id="PF13946">
    <property type="entry name" value="DUF4214"/>
    <property type="match status" value="1"/>
</dbReference>
<gene>
    <name evidence="10" type="ORF">H8L32_03740</name>
</gene>
<evidence type="ECO:0000256" key="3">
    <source>
        <dbReference type="ARBA" id="ARBA00022670"/>
    </source>
</evidence>
<evidence type="ECO:0000256" key="2">
    <source>
        <dbReference type="ARBA" id="ARBA00022525"/>
    </source>
</evidence>
<dbReference type="EMBL" id="JACOGF010000002">
    <property type="protein sequence ID" value="MBC3916589.1"/>
    <property type="molecule type" value="Genomic_DNA"/>
</dbReference>
<proteinExistence type="predicted"/>
<evidence type="ECO:0000259" key="9">
    <source>
        <dbReference type="SMART" id="SM00235"/>
    </source>
</evidence>
<dbReference type="SMART" id="SM00235">
    <property type="entry name" value="ZnMc"/>
    <property type="match status" value="1"/>
</dbReference>
<keyword evidence="3" id="KW-0645">Protease</keyword>
<reference evidence="10 11" key="1">
    <citation type="submission" date="2020-08" db="EMBL/GenBank/DDBJ databases">
        <title>Novel species isolated from subtropical streams in China.</title>
        <authorList>
            <person name="Lu H."/>
        </authorList>
    </citation>
    <scope>NUCLEOTIDE SEQUENCE [LARGE SCALE GENOMIC DNA]</scope>
    <source>
        <strain evidence="10 11">CY18W</strain>
    </source>
</reference>
<evidence type="ECO:0000256" key="8">
    <source>
        <dbReference type="ARBA" id="ARBA00023049"/>
    </source>
</evidence>
<comment type="subcellular location">
    <subcellularLocation>
        <location evidence="1">Secreted</location>
    </subcellularLocation>
</comment>
<dbReference type="RefSeq" id="WP_186945844.1">
    <property type="nucleotide sequence ID" value="NZ_JACOGF010000002.1"/>
</dbReference>
<keyword evidence="2" id="KW-0964">Secreted</keyword>
<sequence>MPTPYNTVPTTNVPLTGVILIDALIAGAKWGTGLHTGISLAYSFPWSTGDAYFFGHNGSSSYSTTDEPNASSHAALNAVQQQSAVTAMQAWSDVANIQFTQVADNSTSAGDIRIGITSATDKTSTGRTAWGWAYNPSNYYPEGGDIWISTASTKDTDWTVGSYNYQAILHELGHALGLKHPFEDGVIMPTAFDTRQYTIMSYTKQANDLFLTVTYGANGKPIFTYDNIVPETPMVADIAAMQNMYGANTSFKTGNDVYTFATDKPFLKTIWDAGGNDTISVANFTLACKIDLTPGNYSDIRMVSSPIPSGYVGGTVPTYTGVGNLGIAYGAFIENAIGGAGDDTLIGNSINNSFTGNGGNDTIDGGLGLDTAIYNGVHTNYTVTAVSNTAFIKAKTGTDGADNLINVERLQFSDENIALDITGTAGQAYRLYQAAFDRKPDMLGLGYWIADMDKGSSLTTVAAGFMQSAEFKKLYGSTPSNSTLVTNFYQNVLHRAPDQSGFNYWLDQLNTNKITAAGALASFCESTENQALVIGAIQNGIEYLLWQA</sequence>
<accession>A0ABR6ZM00</accession>
<dbReference type="PRINTS" id="PR00313">
    <property type="entry name" value="CABNDNGRPT"/>
</dbReference>
<evidence type="ECO:0000256" key="5">
    <source>
        <dbReference type="ARBA" id="ARBA00022737"/>
    </source>
</evidence>
<dbReference type="Gene3D" id="3.40.390.10">
    <property type="entry name" value="Collagenase (Catalytic Domain)"/>
    <property type="match status" value="1"/>
</dbReference>
<protein>
    <submittedName>
        <fullName evidence="10">DUF4214 domain-containing protein</fullName>
    </submittedName>
</protein>
<dbReference type="InterPro" id="IPR034033">
    <property type="entry name" value="Serralysin-like"/>
</dbReference>
<feature type="domain" description="Peptidase metallopeptidase" evidence="9">
    <location>
        <begin position="50"/>
        <end position="217"/>
    </location>
</feature>
<evidence type="ECO:0000313" key="10">
    <source>
        <dbReference type="EMBL" id="MBC3916589.1"/>
    </source>
</evidence>
<keyword evidence="11" id="KW-1185">Reference proteome</keyword>
<evidence type="ECO:0000256" key="1">
    <source>
        <dbReference type="ARBA" id="ARBA00004613"/>
    </source>
</evidence>
<dbReference type="Pfam" id="PF08548">
    <property type="entry name" value="Peptidase_M10_C"/>
    <property type="match status" value="1"/>
</dbReference>
<dbReference type="InterPro" id="IPR024079">
    <property type="entry name" value="MetalloPept_cat_dom_sf"/>
</dbReference>
<dbReference type="InterPro" id="IPR025282">
    <property type="entry name" value="DUF4214"/>
</dbReference>
<evidence type="ECO:0000256" key="6">
    <source>
        <dbReference type="ARBA" id="ARBA00022801"/>
    </source>
</evidence>
<evidence type="ECO:0000313" key="11">
    <source>
        <dbReference type="Proteomes" id="UP000650424"/>
    </source>
</evidence>
<dbReference type="Proteomes" id="UP000650424">
    <property type="component" value="Unassembled WGS sequence"/>
</dbReference>
<dbReference type="InterPro" id="IPR013858">
    <property type="entry name" value="Peptidase_M10B_C"/>
</dbReference>
<organism evidence="10 11">
    <name type="scientific">Undibacterium hunanense</name>
    <dbReference type="NCBI Taxonomy" id="2762292"/>
    <lineage>
        <taxon>Bacteria</taxon>
        <taxon>Pseudomonadati</taxon>
        <taxon>Pseudomonadota</taxon>
        <taxon>Betaproteobacteria</taxon>
        <taxon>Burkholderiales</taxon>
        <taxon>Oxalobacteraceae</taxon>
        <taxon>Undibacterium</taxon>
    </lineage>
</organism>
<keyword evidence="8" id="KW-0482">Metalloprotease</keyword>
<dbReference type="PANTHER" id="PTHR10201:SF323">
    <property type="entry name" value="MATRIX METALLOPROTEINASE-21"/>
    <property type="match status" value="1"/>
</dbReference>
<dbReference type="Pfam" id="PF00413">
    <property type="entry name" value="Peptidase_M10"/>
    <property type="match status" value="1"/>
</dbReference>
<dbReference type="InterPro" id="IPR001818">
    <property type="entry name" value="Pept_M10_metallopeptidase"/>
</dbReference>
<comment type="caution">
    <text evidence="10">The sequence shown here is derived from an EMBL/GenBank/DDBJ whole genome shotgun (WGS) entry which is preliminary data.</text>
</comment>
<keyword evidence="6" id="KW-0378">Hydrolase</keyword>
<evidence type="ECO:0000256" key="7">
    <source>
        <dbReference type="ARBA" id="ARBA00022833"/>
    </source>
</evidence>
<dbReference type="InterPro" id="IPR006026">
    <property type="entry name" value="Peptidase_Metallo"/>
</dbReference>
<keyword evidence="5" id="KW-0677">Repeat</keyword>
<dbReference type="Gene3D" id="2.150.10.10">
    <property type="entry name" value="Serralysin-like metalloprotease, C-terminal"/>
    <property type="match status" value="1"/>
</dbReference>
<dbReference type="SUPFAM" id="SSF51120">
    <property type="entry name" value="beta-Roll"/>
    <property type="match status" value="1"/>
</dbReference>
<name>A0ABR6ZM00_9BURK</name>
<evidence type="ECO:0000256" key="4">
    <source>
        <dbReference type="ARBA" id="ARBA00022723"/>
    </source>
</evidence>